<dbReference type="InterPro" id="IPR048799">
    <property type="entry name" value="P68_RBP_TagC-like_beta-prop"/>
</dbReference>
<evidence type="ECO:0000313" key="4">
    <source>
        <dbReference type="Proteomes" id="UP000675554"/>
    </source>
</evidence>
<dbReference type="PROSITE" id="PS51318">
    <property type="entry name" value="TAT"/>
    <property type="match status" value="1"/>
</dbReference>
<comment type="caution">
    <text evidence="3">The sequence shown here is derived from an EMBL/GenBank/DDBJ whole genome shotgun (WGS) entry which is preliminary data.</text>
</comment>
<name>A0A8T4IU72_9ACTN</name>
<keyword evidence="1" id="KW-0732">Signal</keyword>
<protein>
    <submittedName>
        <fullName evidence="3">Teichoic acid biosynthesis protein C</fullName>
    </submittedName>
</protein>
<dbReference type="AlphaFoldDB" id="A0A8T4IU72"/>
<feature type="signal peptide" evidence="1">
    <location>
        <begin position="1"/>
        <end position="34"/>
    </location>
</feature>
<dbReference type="InterPro" id="IPR006311">
    <property type="entry name" value="TAT_signal"/>
</dbReference>
<evidence type="ECO:0000313" key="3">
    <source>
        <dbReference type="EMBL" id="MBR7675295.1"/>
    </source>
</evidence>
<evidence type="ECO:0000256" key="1">
    <source>
        <dbReference type="SAM" id="SignalP"/>
    </source>
</evidence>
<organism evidence="3 4">
    <name type="scientific">Streptomyces daliensis</name>
    <dbReference type="NCBI Taxonomy" id="299421"/>
    <lineage>
        <taxon>Bacteria</taxon>
        <taxon>Bacillati</taxon>
        <taxon>Actinomycetota</taxon>
        <taxon>Actinomycetes</taxon>
        <taxon>Kitasatosporales</taxon>
        <taxon>Streptomycetaceae</taxon>
        <taxon>Streptomyces</taxon>
    </lineage>
</organism>
<accession>A0A8T4IU72</accession>
<gene>
    <name evidence="3" type="ORF">KDA82_20175</name>
</gene>
<feature type="domain" description="P68 RBP/TagC-like beta-propeller" evidence="2">
    <location>
        <begin position="79"/>
        <end position="346"/>
    </location>
</feature>
<dbReference type="Proteomes" id="UP000675554">
    <property type="component" value="Unassembled WGS sequence"/>
</dbReference>
<feature type="chain" id="PRO_5035937525" evidence="1">
    <location>
        <begin position="35"/>
        <end position="357"/>
    </location>
</feature>
<sequence length="357" mass="39362">MERSEPERPNRRAALGFGAAVALTAALPARKAFAAPGTDAPGTHGGHSGALGFSGKEVLGVTGPGRALLSNRRLYHSTVMQSFGFDERRGHLYALQVMQGGVRLRGEPRAYSHSEREDRGDLCLNRLDMKGRRLGHMFLKGVGHGGALGIEPLKDRTVLWTEWDAAPRSGYGRGVCRFSFANGKVLTSQSLRDSSYRPKPGSTNNYVTLDVAHGRVLLHYRRDDEPWFAVYALDRFLARDFRPLIEFQRPATDLRLPFQGMTLYDSSAYQMLGSAYGPKNPRSSGGNTRLFRIDVRSGVTLENTLDRTAPGLNPREPEGLAVLNTKKGPQLCMGFAHGKARARRFSVFMKDIGWSAL</sequence>
<keyword evidence="4" id="KW-1185">Reference proteome</keyword>
<dbReference type="EMBL" id="JAGSMN010000463">
    <property type="protein sequence ID" value="MBR7675295.1"/>
    <property type="molecule type" value="Genomic_DNA"/>
</dbReference>
<reference evidence="3" key="1">
    <citation type="submission" date="2021-04" db="EMBL/GenBank/DDBJ databases">
        <title>Sequencing of actinobacteria type strains.</title>
        <authorList>
            <person name="Nguyen G.-S."/>
            <person name="Wentzel A."/>
        </authorList>
    </citation>
    <scope>NUCLEOTIDE SEQUENCE</scope>
    <source>
        <strain evidence="3">DSM 42095</strain>
    </source>
</reference>
<dbReference type="Pfam" id="PF21311">
    <property type="entry name" value="Phage_RBD_prop"/>
    <property type="match status" value="1"/>
</dbReference>
<proteinExistence type="predicted"/>
<evidence type="ECO:0000259" key="2">
    <source>
        <dbReference type="Pfam" id="PF21311"/>
    </source>
</evidence>